<dbReference type="InterPro" id="IPR016874">
    <property type="entry name" value="TcmP-like"/>
</dbReference>
<proteinExistence type="predicted"/>
<keyword evidence="2 3" id="KW-0808">Transferase</keyword>
<dbReference type="Pfam" id="PF04072">
    <property type="entry name" value="LCM"/>
    <property type="match status" value="1"/>
</dbReference>
<name>A0A1J7IDP6_9PEZI</name>
<dbReference type="Proteomes" id="UP000182658">
    <property type="component" value="Unassembled WGS sequence"/>
</dbReference>
<keyword evidence="1 3" id="KW-0489">Methyltransferase</keyword>
<dbReference type="OrthoDB" id="203237at2759"/>
<reference evidence="3 4" key="1">
    <citation type="submission" date="2016-10" db="EMBL/GenBank/DDBJ databases">
        <title>Draft genome sequence of Coniochaeta ligniaria NRRL30616, a lignocellulolytic fungus for bioabatement of inhibitors in plant biomass hydrolysates.</title>
        <authorList>
            <consortium name="DOE Joint Genome Institute"/>
            <person name="Jimenez D.J."/>
            <person name="Hector R.E."/>
            <person name="Riley R."/>
            <person name="Sun H."/>
            <person name="Grigoriev I.V."/>
            <person name="Van Elsas J.D."/>
            <person name="Nichols N.N."/>
        </authorList>
    </citation>
    <scope>NUCLEOTIDE SEQUENCE [LARGE SCALE GENOMIC DNA]</scope>
    <source>
        <strain evidence="3 4">NRRL 30616</strain>
    </source>
</reference>
<dbReference type="EMBL" id="KV875101">
    <property type="protein sequence ID" value="OIW25598.1"/>
    <property type="molecule type" value="Genomic_DNA"/>
</dbReference>
<evidence type="ECO:0000256" key="2">
    <source>
        <dbReference type="ARBA" id="ARBA00022679"/>
    </source>
</evidence>
<dbReference type="Gene3D" id="3.40.50.150">
    <property type="entry name" value="Vaccinia Virus protein VP39"/>
    <property type="match status" value="1"/>
</dbReference>
<dbReference type="GO" id="GO:0008168">
    <property type="term" value="F:methyltransferase activity"/>
    <property type="evidence" value="ECO:0007669"/>
    <property type="project" value="UniProtKB-KW"/>
</dbReference>
<evidence type="ECO:0000313" key="3">
    <source>
        <dbReference type="EMBL" id="OIW25598.1"/>
    </source>
</evidence>
<keyword evidence="4" id="KW-1185">Reference proteome</keyword>
<organism evidence="3 4">
    <name type="scientific">Coniochaeta ligniaria NRRL 30616</name>
    <dbReference type="NCBI Taxonomy" id="1408157"/>
    <lineage>
        <taxon>Eukaryota</taxon>
        <taxon>Fungi</taxon>
        <taxon>Dikarya</taxon>
        <taxon>Ascomycota</taxon>
        <taxon>Pezizomycotina</taxon>
        <taxon>Sordariomycetes</taxon>
        <taxon>Sordariomycetidae</taxon>
        <taxon>Coniochaetales</taxon>
        <taxon>Coniochaetaceae</taxon>
        <taxon>Coniochaeta</taxon>
    </lineage>
</organism>
<dbReference type="InterPro" id="IPR007213">
    <property type="entry name" value="Ppm1/Ppm2/Tcmp"/>
</dbReference>
<gene>
    <name evidence="3" type="ORF">CONLIGDRAFT_684145</name>
</gene>
<dbReference type="InParanoid" id="A0A1J7IDP6"/>
<sequence>MTTPPPVPEGSKAKVTLTGTPATLLLSLTARVQDCHSPDPILNDKWAEYVADQIDYDYSAMGVHGTIRDTLSARGFYFDQWTREFLDLHKNEDVTILYIACGLDARTHRVQWGSNVRWIDLDLPDVVELRRKLLPEPSGDYTLLAGSALDDSVLSSIPNDRPTAIIIEGLLFYLEEAQALELIRRLCSHFPSGELMFDTMSPAVVSMQKWRRSLSSGFSLGDWMQRQGAGFASGIADPAALEKLHPGLKLQTKIAWTEMERIKHPTMGHRFLQLLAWLPIPALNGYNLRFTF</sequence>
<dbReference type="PANTHER" id="PTHR43619:SF2">
    <property type="entry name" value="S-ADENOSYL-L-METHIONINE-DEPENDENT METHYLTRANSFERASES SUPERFAMILY PROTEIN"/>
    <property type="match status" value="1"/>
</dbReference>
<evidence type="ECO:0000256" key="1">
    <source>
        <dbReference type="ARBA" id="ARBA00022603"/>
    </source>
</evidence>
<dbReference type="STRING" id="1408157.A0A1J7IDP6"/>
<dbReference type="SUPFAM" id="SSF53335">
    <property type="entry name" value="S-adenosyl-L-methionine-dependent methyltransferases"/>
    <property type="match status" value="1"/>
</dbReference>
<dbReference type="GO" id="GO:0032259">
    <property type="term" value="P:methylation"/>
    <property type="evidence" value="ECO:0007669"/>
    <property type="project" value="UniProtKB-KW"/>
</dbReference>
<accession>A0A1J7IDP6</accession>
<dbReference type="InterPro" id="IPR029063">
    <property type="entry name" value="SAM-dependent_MTases_sf"/>
</dbReference>
<protein>
    <submittedName>
        <fullName evidence="3">S-adenosyl-L-methionine-dependent methyltransferase</fullName>
    </submittedName>
</protein>
<dbReference type="PIRSF" id="PIRSF028177">
    <property type="entry name" value="Polyketide_synth_Omtfrase_TcmP"/>
    <property type="match status" value="1"/>
</dbReference>
<dbReference type="PANTHER" id="PTHR43619">
    <property type="entry name" value="S-ADENOSYL-L-METHIONINE-DEPENDENT METHYLTRANSFERASE YKTD-RELATED"/>
    <property type="match status" value="1"/>
</dbReference>
<dbReference type="AlphaFoldDB" id="A0A1J7IDP6"/>
<evidence type="ECO:0000313" key="4">
    <source>
        <dbReference type="Proteomes" id="UP000182658"/>
    </source>
</evidence>